<dbReference type="SMART" id="SM00320">
    <property type="entry name" value="WD40"/>
    <property type="match status" value="5"/>
</dbReference>
<dbReference type="PANTHER" id="PTHR44019">
    <property type="entry name" value="WD REPEAT-CONTAINING PROTEIN 55"/>
    <property type="match status" value="1"/>
</dbReference>
<dbReference type="STRING" id="76193.A0A194RCG2"/>
<dbReference type="InParanoid" id="A0A194RCG2"/>
<dbReference type="PROSITE" id="PS50294">
    <property type="entry name" value="WD_REPEATS_REGION"/>
    <property type="match status" value="1"/>
</dbReference>
<dbReference type="EMBL" id="KQ460398">
    <property type="protein sequence ID" value="KPJ15159.1"/>
    <property type="molecule type" value="Genomic_DNA"/>
</dbReference>
<dbReference type="Proteomes" id="UP000053240">
    <property type="component" value="Unassembled WGS sequence"/>
</dbReference>
<dbReference type="AlphaFoldDB" id="A0A194RCG2"/>
<dbReference type="FunCoup" id="A0A194RCG2">
    <property type="interactions" value="670"/>
</dbReference>
<evidence type="ECO:0000313" key="7">
    <source>
        <dbReference type="EMBL" id="KPJ15159.1"/>
    </source>
</evidence>
<feature type="compositionally biased region" description="Polar residues" evidence="6">
    <location>
        <begin position="48"/>
        <end position="65"/>
    </location>
</feature>
<name>A0A194RCG2_PAPMA</name>
<dbReference type="InterPro" id="IPR001680">
    <property type="entry name" value="WD40_rpt"/>
</dbReference>
<feature type="region of interest" description="Disordered" evidence="6">
    <location>
        <begin position="1"/>
        <end position="71"/>
    </location>
</feature>
<proteinExistence type="inferred from homology"/>
<comment type="similarity">
    <text evidence="1">Belongs to the WD repeat WDR55 family.</text>
</comment>
<feature type="repeat" description="WD" evidence="5">
    <location>
        <begin position="345"/>
        <end position="386"/>
    </location>
</feature>
<keyword evidence="3" id="KW-0677">Repeat</keyword>
<evidence type="ECO:0000256" key="1">
    <source>
        <dbReference type="ARBA" id="ARBA00007625"/>
    </source>
</evidence>
<reference evidence="7 8" key="1">
    <citation type="journal article" date="2015" name="Nat. Commun.">
        <title>Outbred genome sequencing and CRISPR/Cas9 gene editing in butterflies.</title>
        <authorList>
            <person name="Li X."/>
            <person name="Fan D."/>
            <person name="Zhang W."/>
            <person name="Liu G."/>
            <person name="Zhang L."/>
            <person name="Zhao L."/>
            <person name="Fang X."/>
            <person name="Chen L."/>
            <person name="Dong Y."/>
            <person name="Chen Y."/>
            <person name="Ding Y."/>
            <person name="Zhao R."/>
            <person name="Feng M."/>
            <person name="Zhu Y."/>
            <person name="Feng Y."/>
            <person name="Jiang X."/>
            <person name="Zhu D."/>
            <person name="Xiang H."/>
            <person name="Feng X."/>
            <person name="Li S."/>
            <person name="Wang J."/>
            <person name="Zhang G."/>
            <person name="Kronforst M.R."/>
            <person name="Wang W."/>
        </authorList>
    </citation>
    <scope>NUCLEOTIDE SEQUENCE [LARGE SCALE GENOMIC DNA]</scope>
    <source>
        <strain evidence="7">Ya'a_city_454_Pm</strain>
        <tissue evidence="7">Whole body</tissue>
    </source>
</reference>
<keyword evidence="8" id="KW-1185">Reference proteome</keyword>
<gene>
    <name evidence="7" type="ORF">RR48_09186</name>
</gene>
<accession>A0A194RCG2</accession>
<dbReference type="PROSITE" id="PS50082">
    <property type="entry name" value="WD_REPEATS_2"/>
    <property type="match status" value="1"/>
</dbReference>
<sequence>MKKKKMGIAFRDLEKKSIDDSDTDFSDESREIDGFDGMETDDNEEGETSNMVQAENETIGSNSELDQSDEEDEVIKAIKAEKSKPRDHPPAITCEDFIVDISYSPSNNLIALANIMGDVLLYEYNNDENKLLNTLELHVKACRDVEFNEGGDILFTAGKDKAIIATDVETGKLKCCFENAHEEPVYKLVCLENNKFVTGDDGGTVKLWDLRKPDPCMSIKIGDEHVSNMITNESEKYLVCAGGDGVLTSIDLKGSKIYTTSEDYDSELTCMGLFRSETKLLVGSSKGKLYLFNWKEFGLHSDEYVGQKHSLQCMVPVTQNIVVTSGEDGILRAAHMFPQRQLGIVGQHSLPVECLDISHDGQYIASCSHNNDVKFWNISYFETIDSLIDVNHKQNKKKDMSNNLPSSSVKNASDFFSGLM</sequence>
<dbReference type="InterPro" id="IPR036322">
    <property type="entry name" value="WD40_repeat_dom_sf"/>
</dbReference>
<evidence type="ECO:0000256" key="4">
    <source>
        <dbReference type="ARBA" id="ARBA00023478"/>
    </source>
</evidence>
<dbReference type="PANTHER" id="PTHR44019:SF20">
    <property type="entry name" value="WD REPEAT-CONTAINING PROTEIN 55"/>
    <property type="match status" value="1"/>
</dbReference>
<evidence type="ECO:0000313" key="8">
    <source>
        <dbReference type="Proteomes" id="UP000053240"/>
    </source>
</evidence>
<evidence type="ECO:0000256" key="2">
    <source>
        <dbReference type="ARBA" id="ARBA00022574"/>
    </source>
</evidence>
<evidence type="ECO:0000256" key="5">
    <source>
        <dbReference type="PROSITE-ProRule" id="PRU00221"/>
    </source>
</evidence>
<dbReference type="InterPro" id="IPR015943">
    <property type="entry name" value="WD40/YVTN_repeat-like_dom_sf"/>
</dbReference>
<dbReference type="OrthoDB" id="2288928at2759"/>
<dbReference type="Gene3D" id="2.130.10.10">
    <property type="entry name" value="YVTN repeat-like/Quinoprotein amine dehydrogenase"/>
    <property type="match status" value="2"/>
</dbReference>
<organism evidence="7 8">
    <name type="scientific">Papilio machaon</name>
    <name type="common">Old World swallowtail butterfly</name>
    <dbReference type="NCBI Taxonomy" id="76193"/>
    <lineage>
        <taxon>Eukaryota</taxon>
        <taxon>Metazoa</taxon>
        <taxon>Ecdysozoa</taxon>
        <taxon>Arthropoda</taxon>
        <taxon>Hexapoda</taxon>
        <taxon>Insecta</taxon>
        <taxon>Pterygota</taxon>
        <taxon>Neoptera</taxon>
        <taxon>Endopterygota</taxon>
        <taxon>Lepidoptera</taxon>
        <taxon>Glossata</taxon>
        <taxon>Ditrysia</taxon>
        <taxon>Papilionoidea</taxon>
        <taxon>Papilionidae</taxon>
        <taxon>Papilioninae</taxon>
        <taxon>Papilio</taxon>
    </lineage>
</organism>
<feature type="compositionally biased region" description="Acidic residues" evidence="6">
    <location>
        <begin position="34"/>
        <end position="47"/>
    </location>
</feature>
<dbReference type="InterPro" id="IPR050505">
    <property type="entry name" value="WDR55/POC1"/>
</dbReference>
<dbReference type="Pfam" id="PF24796">
    <property type="entry name" value="WDR55"/>
    <property type="match status" value="1"/>
</dbReference>
<dbReference type="KEGG" id="pmac:106710750"/>
<keyword evidence="2 5" id="KW-0853">WD repeat</keyword>
<dbReference type="InterPro" id="IPR019775">
    <property type="entry name" value="WD40_repeat_CS"/>
</dbReference>
<dbReference type="PROSITE" id="PS00678">
    <property type="entry name" value="WD_REPEATS_1"/>
    <property type="match status" value="1"/>
</dbReference>
<protein>
    <recommendedName>
        <fullName evidence="4">WD repeat-containing protein 55 homolog</fullName>
    </recommendedName>
</protein>
<evidence type="ECO:0000256" key="3">
    <source>
        <dbReference type="ARBA" id="ARBA00022737"/>
    </source>
</evidence>
<evidence type="ECO:0000256" key="6">
    <source>
        <dbReference type="SAM" id="MobiDB-lite"/>
    </source>
</evidence>
<dbReference type="SUPFAM" id="SSF50978">
    <property type="entry name" value="WD40 repeat-like"/>
    <property type="match status" value="1"/>
</dbReference>